<dbReference type="PROSITE" id="PS51257">
    <property type="entry name" value="PROKAR_LIPOPROTEIN"/>
    <property type="match status" value="1"/>
</dbReference>
<evidence type="ECO:0000313" key="2">
    <source>
        <dbReference type="Proteomes" id="UP000256970"/>
    </source>
</evidence>
<dbReference type="EMBL" id="FNXT01000642">
    <property type="protein sequence ID" value="SZX65499.1"/>
    <property type="molecule type" value="Genomic_DNA"/>
</dbReference>
<sequence length="517" mass="53676">MTVERSMDGFTQSGVVAVACQGSFSEGPHSLQVTAIFDNGMPGCGGVFRTISTTAVVIGPPSIRLTKAQDAELCFGSKQFLLSFPYEKSESVRGLAMGYTVTVNGQDRSMCSAAESGAGVTVTCSTNDAAGFASGTYDITLAAYLMEQGAVSVCKQELATTPVTTRISVKARPIVNLRHLEPVPVCLGARTATAQFEYWVDNAGNGAQVAAIKPLGQVVAPGTLAALSTDCKSTLEPSSETTGKLTVTCGGNFGFVNGKWNVKASIAASCNGVSALNSAPAMAAAAVGTDAVSANATAAAGSAASTVELTAAPAAAVTGTLEITVPLSCCLTGSSVMAFARSKAGVAPASRCFRPKVPGSGNHKVCSLNHGFWNRGPMPLGRMWVVPQPPASVKQPTCSRPGGFKVGDVIAECVPQGGKLPDLMNITLVTSKYNDPRRRTFVFSCDPPGAGGCTTKWESPEFIPSWVDEESGLKISSFQTEPPAKCKCKDMYWAVRELGMYRDNVPMGLCKDTARAP</sequence>
<keyword evidence="2" id="KW-1185">Reference proteome</keyword>
<proteinExistence type="predicted"/>
<reference evidence="1 2" key="1">
    <citation type="submission" date="2016-10" db="EMBL/GenBank/DDBJ databases">
        <authorList>
            <person name="Cai Z."/>
        </authorList>
    </citation>
    <scope>NUCLEOTIDE SEQUENCE [LARGE SCALE GENOMIC DNA]</scope>
</reference>
<dbReference type="AlphaFoldDB" id="A0A383VKZ0"/>
<organism evidence="1 2">
    <name type="scientific">Tetradesmus obliquus</name>
    <name type="common">Green alga</name>
    <name type="synonym">Acutodesmus obliquus</name>
    <dbReference type="NCBI Taxonomy" id="3088"/>
    <lineage>
        <taxon>Eukaryota</taxon>
        <taxon>Viridiplantae</taxon>
        <taxon>Chlorophyta</taxon>
        <taxon>core chlorophytes</taxon>
        <taxon>Chlorophyceae</taxon>
        <taxon>CS clade</taxon>
        <taxon>Sphaeropleales</taxon>
        <taxon>Scenedesmaceae</taxon>
        <taxon>Tetradesmus</taxon>
    </lineage>
</organism>
<dbReference type="Proteomes" id="UP000256970">
    <property type="component" value="Unassembled WGS sequence"/>
</dbReference>
<name>A0A383VKZ0_TETOB</name>
<accession>A0A383VKZ0</accession>
<protein>
    <submittedName>
        <fullName evidence="1">Uncharacterized protein</fullName>
    </submittedName>
</protein>
<evidence type="ECO:0000313" key="1">
    <source>
        <dbReference type="EMBL" id="SZX65499.1"/>
    </source>
</evidence>
<gene>
    <name evidence="1" type="ORF">BQ4739_LOCUS5921</name>
</gene>